<organism evidence="2 3">
    <name type="scientific">Candidatus Nealsonbacteria bacterium CG_4_10_14_0_2_um_filter_37_10</name>
    <dbReference type="NCBI Taxonomy" id="1974679"/>
    <lineage>
        <taxon>Bacteria</taxon>
        <taxon>Candidatus Nealsoniibacteriota</taxon>
    </lineage>
</organism>
<reference evidence="3" key="1">
    <citation type="submission" date="2017-09" db="EMBL/GenBank/DDBJ databases">
        <title>Depth-based differentiation of microbial function through sediment-hosted aquifers and enrichment of novel symbionts in the deep terrestrial subsurface.</title>
        <authorList>
            <person name="Probst A.J."/>
            <person name="Ladd B."/>
            <person name="Jarett J.K."/>
            <person name="Geller-Mcgrath D.E."/>
            <person name="Sieber C.M.K."/>
            <person name="Emerson J.B."/>
            <person name="Anantharaman K."/>
            <person name="Thomas B.C."/>
            <person name="Malmstrom R."/>
            <person name="Stieglmeier M."/>
            <person name="Klingl A."/>
            <person name="Woyke T."/>
            <person name="Ryan C.M."/>
            <person name="Banfield J.F."/>
        </authorList>
    </citation>
    <scope>NUCLEOTIDE SEQUENCE [LARGE SCALE GENOMIC DNA]</scope>
</reference>
<dbReference type="SUPFAM" id="SSF52980">
    <property type="entry name" value="Restriction endonuclease-like"/>
    <property type="match status" value="1"/>
</dbReference>
<sequence length="241" mass="28644">MGQKEKLVLVGVVKRKKDLEMARKEHWYRIPLKHAPKRKAKYLALYQTRAFAKEGKAINYYASIKGSSLHKRKELLPDEENHPRSEDYYYKFNLGSLRATPYRIENRYGRRIGFAFTTFKELLGSKEISELFNIVPIEEIIRQALKNCQIRAIGGYSIMENKRLRYRLDFAIFCQKGKINIECDDLRWHSQPKQRQKDKKRDRWLKKRGWTIFRFSTEEIKNNTAKCIKILKQAIQNLGGI</sequence>
<feature type="domain" description="Restriction endonuclease type II-like" evidence="1">
    <location>
        <begin position="155"/>
        <end position="235"/>
    </location>
</feature>
<evidence type="ECO:0000313" key="3">
    <source>
        <dbReference type="Proteomes" id="UP000231538"/>
    </source>
</evidence>
<proteinExistence type="predicted"/>
<dbReference type="AlphaFoldDB" id="A0A2M7UZZ5"/>
<dbReference type="InterPro" id="IPR011335">
    <property type="entry name" value="Restrct_endonuc-II-like"/>
</dbReference>
<name>A0A2M7UZZ5_9BACT</name>
<comment type="caution">
    <text evidence="2">The sequence shown here is derived from an EMBL/GenBank/DDBJ whole genome shotgun (WGS) entry which is preliminary data.</text>
</comment>
<protein>
    <recommendedName>
        <fullName evidence="1">Restriction endonuclease type II-like domain-containing protein</fullName>
    </recommendedName>
</protein>
<accession>A0A2M7UZZ5</accession>
<dbReference type="EMBL" id="PFPC01000033">
    <property type="protein sequence ID" value="PIZ89526.1"/>
    <property type="molecule type" value="Genomic_DNA"/>
</dbReference>
<gene>
    <name evidence="2" type="ORF">COX89_01100</name>
</gene>
<evidence type="ECO:0000259" key="1">
    <source>
        <dbReference type="Pfam" id="PF18741"/>
    </source>
</evidence>
<dbReference type="Proteomes" id="UP000231538">
    <property type="component" value="Unassembled WGS sequence"/>
</dbReference>
<dbReference type="Pfam" id="PF18741">
    <property type="entry name" value="MTES_1575"/>
    <property type="match status" value="1"/>
</dbReference>
<evidence type="ECO:0000313" key="2">
    <source>
        <dbReference type="EMBL" id="PIZ89526.1"/>
    </source>
</evidence>
<dbReference type="Gene3D" id="3.40.960.10">
    <property type="entry name" value="VSR Endonuclease"/>
    <property type="match status" value="1"/>
</dbReference>
<dbReference type="InterPro" id="IPR049468">
    <property type="entry name" value="Restrct_endonuc-II-like_dom"/>
</dbReference>